<feature type="non-terminal residue" evidence="2">
    <location>
        <position position="1"/>
    </location>
</feature>
<reference evidence="2 3" key="1">
    <citation type="submission" date="2020-04" db="EMBL/GenBank/DDBJ databases">
        <title>Perkinsus olseni comparative genomics.</title>
        <authorList>
            <person name="Bogema D.R."/>
        </authorList>
    </citation>
    <scope>NUCLEOTIDE SEQUENCE [LARGE SCALE GENOMIC DNA]</scope>
    <source>
        <strain evidence="2 3">ATCC PRA-207</strain>
    </source>
</reference>
<sequence length="181" mass="20308">FYNSSSTLMFRRVCFAATVVVAATETTYNFAEVDVQNFVNSIADEAVKSMDSAGLADLQSSDGARILESTEVKHYTHCGICQNVNSQRLNSYFLQKIRESCLVAVRAPTSVKQFCRTFAKKVRNLDEELNGYLFQLLRVLQLATAMCIESKKCSPVNAFNTYLNPILPDMLTDVERYCPTV</sequence>
<dbReference type="Proteomes" id="UP000553632">
    <property type="component" value="Unassembled WGS sequence"/>
</dbReference>
<dbReference type="EMBL" id="JABANO010038545">
    <property type="protein sequence ID" value="KAF4698377.1"/>
    <property type="molecule type" value="Genomic_DNA"/>
</dbReference>
<accession>A0A7J6PR62</accession>
<gene>
    <name evidence="2" type="ORF">FOZ63_004357</name>
</gene>
<proteinExistence type="predicted"/>
<comment type="caution">
    <text evidence="2">The sequence shown here is derived from an EMBL/GenBank/DDBJ whole genome shotgun (WGS) entry which is preliminary data.</text>
</comment>
<evidence type="ECO:0000256" key="1">
    <source>
        <dbReference type="SAM" id="SignalP"/>
    </source>
</evidence>
<keyword evidence="1" id="KW-0732">Signal</keyword>
<feature type="signal peptide" evidence="1">
    <location>
        <begin position="1"/>
        <end position="16"/>
    </location>
</feature>
<protein>
    <submittedName>
        <fullName evidence="2">Uncharacterized protein</fullName>
    </submittedName>
</protein>
<evidence type="ECO:0000313" key="2">
    <source>
        <dbReference type="EMBL" id="KAF4698377.1"/>
    </source>
</evidence>
<dbReference type="AlphaFoldDB" id="A0A7J6PR62"/>
<organism evidence="2 3">
    <name type="scientific">Perkinsus olseni</name>
    <name type="common">Perkinsus atlanticus</name>
    <dbReference type="NCBI Taxonomy" id="32597"/>
    <lineage>
        <taxon>Eukaryota</taxon>
        <taxon>Sar</taxon>
        <taxon>Alveolata</taxon>
        <taxon>Perkinsozoa</taxon>
        <taxon>Perkinsea</taxon>
        <taxon>Perkinsida</taxon>
        <taxon>Perkinsidae</taxon>
        <taxon>Perkinsus</taxon>
    </lineage>
</organism>
<keyword evidence="3" id="KW-1185">Reference proteome</keyword>
<feature type="non-terminal residue" evidence="2">
    <location>
        <position position="181"/>
    </location>
</feature>
<evidence type="ECO:0000313" key="3">
    <source>
        <dbReference type="Proteomes" id="UP000553632"/>
    </source>
</evidence>
<name>A0A7J6PR62_PEROL</name>
<feature type="chain" id="PRO_5029486961" evidence="1">
    <location>
        <begin position="17"/>
        <end position="181"/>
    </location>
</feature>